<dbReference type="InterPro" id="IPR018467">
    <property type="entry name" value="CCT_CS"/>
</dbReference>
<dbReference type="PANTHER" id="PTHR33077">
    <property type="entry name" value="PROTEIN TIFY 4A-RELATED-RELATED"/>
    <property type="match status" value="1"/>
</dbReference>
<evidence type="ECO:0000313" key="6">
    <source>
        <dbReference type="Proteomes" id="UP000634136"/>
    </source>
</evidence>
<dbReference type="OrthoDB" id="10659890at2759"/>
<dbReference type="EMBL" id="JAAIUW010000008">
    <property type="protein sequence ID" value="KAF7822208.1"/>
    <property type="molecule type" value="Genomic_DNA"/>
</dbReference>
<keyword evidence="2" id="KW-1184">Jasmonic acid signaling pathway</keyword>
<protein>
    <recommendedName>
        <fullName evidence="2">Protein TIFY</fullName>
    </recommendedName>
    <alternativeName>
        <fullName evidence="2">Jasmonate ZIM domain-containing protein</fullName>
    </alternativeName>
</protein>
<evidence type="ECO:0000256" key="3">
    <source>
        <dbReference type="SAM" id="MobiDB-lite"/>
    </source>
</evidence>
<dbReference type="Proteomes" id="UP000634136">
    <property type="component" value="Unassembled WGS sequence"/>
</dbReference>
<dbReference type="SMART" id="SM00979">
    <property type="entry name" value="TIFY"/>
    <property type="match status" value="1"/>
</dbReference>
<keyword evidence="6" id="KW-1185">Reference proteome</keyword>
<dbReference type="Pfam" id="PF09425">
    <property type="entry name" value="Jas_motif"/>
    <property type="match status" value="1"/>
</dbReference>
<comment type="function">
    <text evidence="2">Repressor of jasmonate responses.</text>
</comment>
<accession>A0A834THB9</accession>
<dbReference type="AlphaFoldDB" id="A0A834THB9"/>
<evidence type="ECO:0000256" key="2">
    <source>
        <dbReference type="RuleBase" id="RU369065"/>
    </source>
</evidence>
<dbReference type="GO" id="GO:0009611">
    <property type="term" value="P:response to wounding"/>
    <property type="evidence" value="ECO:0007669"/>
    <property type="project" value="UniProtKB-UniRule"/>
</dbReference>
<dbReference type="GO" id="GO:0005634">
    <property type="term" value="C:nucleus"/>
    <property type="evidence" value="ECO:0007669"/>
    <property type="project" value="UniProtKB-SubCell"/>
</dbReference>
<reference evidence="5" key="1">
    <citation type="submission" date="2020-09" db="EMBL/GenBank/DDBJ databases">
        <title>Genome-Enabled Discovery of Anthraquinone Biosynthesis in Senna tora.</title>
        <authorList>
            <person name="Kang S.-H."/>
            <person name="Pandey R.P."/>
            <person name="Lee C.-M."/>
            <person name="Sim J.-S."/>
            <person name="Jeong J.-T."/>
            <person name="Choi B.-S."/>
            <person name="Jung M."/>
            <person name="Ginzburg D."/>
            <person name="Zhao K."/>
            <person name="Won S.Y."/>
            <person name="Oh T.-J."/>
            <person name="Yu Y."/>
            <person name="Kim N.-H."/>
            <person name="Lee O.R."/>
            <person name="Lee T.-H."/>
            <person name="Bashyal P."/>
            <person name="Kim T.-S."/>
            <person name="Lee W.-H."/>
            <person name="Kawkins C."/>
            <person name="Kim C.-K."/>
            <person name="Kim J.S."/>
            <person name="Ahn B.O."/>
            <person name="Rhee S.Y."/>
            <person name="Sohng J.K."/>
        </authorList>
    </citation>
    <scope>NUCLEOTIDE SEQUENCE</scope>
    <source>
        <tissue evidence="5">Leaf</tissue>
    </source>
</reference>
<comment type="similarity">
    <text evidence="1 2">Belongs to the TIFY/JAZ family.</text>
</comment>
<comment type="subcellular location">
    <subcellularLocation>
        <location evidence="2">Nucleus</location>
    </subcellularLocation>
</comment>
<feature type="region of interest" description="Disordered" evidence="3">
    <location>
        <begin position="223"/>
        <end position="242"/>
    </location>
</feature>
<keyword evidence="2" id="KW-0539">Nucleus</keyword>
<sequence>MQWSFSSNKVSAVPQLLSFKASQEDKTTRKSINNLDPISSSSGYNMTTSTTTAAAAAAVADAYDSNHFKPIFKRSVSMGAQARSKDGMGAMYSLLHPSSGPQDQDQARIFSVSNNNNNNQSNLQRSSSRIVLQSNVVLCGNSANIKPHFSLAHAHGGGGGLSQPSKASNNIVGTTDLRNSPKSSAKPTQLTIFYAGSVCVYEDISPEKAQAIMLLAGNGTSSSPIQSKAVSSPNITTTTRPSSKDDAFIISQSYPSPLPLSPLPMTFHAASNCSRGGGGGSSCNINNNNNNNELALIRPLVVSSSSSAPNNNSHNLESPNVVASAKSAPPKMAPPPVGLPQARKASLARFLEKRKERVTGTSPYYMNKKSMPEGSTSRSDDIDFSINSTTSFNPAWLQAERTVTKTVSSGLIPDLIISSKRFSAISPCPWIPYPPIIAVHEMTLFSAMESKIARAFTKLPHLAYILIRAFVRNELEPKLQYSICRSTSEPMLWAPRLAQEDRTPRSVTGSGRILVNFISRKSSKTCLASPFCAYPEIIAFQLGTHEREQEEGTRLEGDGKGEGIGKATRAEHVTVESESLGELALLGQFP</sequence>
<comment type="caution">
    <text evidence="5">The sequence shown here is derived from an EMBL/GenBank/DDBJ whole genome shotgun (WGS) entry which is preliminary data.</text>
</comment>
<organism evidence="5 6">
    <name type="scientific">Senna tora</name>
    <dbReference type="NCBI Taxonomy" id="362788"/>
    <lineage>
        <taxon>Eukaryota</taxon>
        <taxon>Viridiplantae</taxon>
        <taxon>Streptophyta</taxon>
        <taxon>Embryophyta</taxon>
        <taxon>Tracheophyta</taxon>
        <taxon>Spermatophyta</taxon>
        <taxon>Magnoliopsida</taxon>
        <taxon>eudicotyledons</taxon>
        <taxon>Gunneridae</taxon>
        <taxon>Pentapetalae</taxon>
        <taxon>rosids</taxon>
        <taxon>fabids</taxon>
        <taxon>Fabales</taxon>
        <taxon>Fabaceae</taxon>
        <taxon>Caesalpinioideae</taxon>
        <taxon>Cassia clade</taxon>
        <taxon>Senna</taxon>
    </lineage>
</organism>
<feature type="region of interest" description="Disordered" evidence="3">
    <location>
        <begin position="304"/>
        <end position="340"/>
    </location>
</feature>
<dbReference type="PANTHER" id="PTHR33077:SF149">
    <property type="entry name" value="PROTEIN TIFY"/>
    <property type="match status" value="1"/>
</dbReference>
<dbReference type="GO" id="GO:0031347">
    <property type="term" value="P:regulation of defense response"/>
    <property type="evidence" value="ECO:0007669"/>
    <property type="project" value="UniProtKB-UniRule"/>
</dbReference>
<dbReference type="InterPro" id="IPR040390">
    <property type="entry name" value="TIFY/JAZ"/>
</dbReference>
<dbReference type="Pfam" id="PF06200">
    <property type="entry name" value="tify"/>
    <property type="match status" value="1"/>
</dbReference>
<evidence type="ECO:0000256" key="1">
    <source>
        <dbReference type="ARBA" id="ARBA00008614"/>
    </source>
</evidence>
<proteinExistence type="inferred from homology"/>
<feature type="region of interest" description="Disordered" evidence="3">
    <location>
        <begin position="548"/>
        <end position="569"/>
    </location>
</feature>
<dbReference type="PROSITE" id="PS51320">
    <property type="entry name" value="TIFY"/>
    <property type="match status" value="1"/>
</dbReference>
<evidence type="ECO:0000313" key="5">
    <source>
        <dbReference type="EMBL" id="KAF7822208.1"/>
    </source>
</evidence>
<dbReference type="GO" id="GO:2000022">
    <property type="term" value="P:regulation of jasmonic acid mediated signaling pathway"/>
    <property type="evidence" value="ECO:0007669"/>
    <property type="project" value="UniProtKB-UniRule"/>
</dbReference>
<feature type="compositionally biased region" description="Polar residues" evidence="3">
    <location>
        <begin position="223"/>
        <end position="241"/>
    </location>
</feature>
<feature type="compositionally biased region" description="Low complexity" evidence="3">
    <location>
        <begin position="304"/>
        <end position="315"/>
    </location>
</feature>
<feature type="region of interest" description="Disordered" evidence="3">
    <location>
        <begin position="361"/>
        <end position="380"/>
    </location>
</feature>
<name>A0A834THB9_9FABA</name>
<feature type="domain" description="Tify" evidence="4">
    <location>
        <begin position="183"/>
        <end position="218"/>
    </location>
</feature>
<comment type="domain">
    <text evidence="2">The jas domain is required for interaction with COI1.</text>
</comment>
<dbReference type="InterPro" id="IPR010399">
    <property type="entry name" value="Tify_dom"/>
</dbReference>
<gene>
    <name evidence="5" type="ORF">G2W53_027663</name>
</gene>
<evidence type="ECO:0000259" key="4">
    <source>
        <dbReference type="PROSITE" id="PS51320"/>
    </source>
</evidence>